<dbReference type="AlphaFoldDB" id="A0A1I0PXF6"/>
<keyword evidence="1" id="KW-1133">Transmembrane helix</keyword>
<feature type="transmembrane region" description="Helical" evidence="1">
    <location>
        <begin position="306"/>
        <end position="329"/>
    </location>
</feature>
<feature type="transmembrane region" description="Helical" evidence="1">
    <location>
        <begin position="151"/>
        <end position="174"/>
    </location>
</feature>
<dbReference type="EMBL" id="FOIQ01000005">
    <property type="protein sequence ID" value="SEW19126.1"/>
    <property type="molecule type" value="Genomic_DNA"/>
</dbReference>
<dbReference type="RefSeq" id="WP_091916315.1">
    <property type="nucleotide sequence ID" value="NZ_FOIQ01000005.1"/>
</dbReference>
<keyword evidence="1" id="KW-0472">Membrane</keyword>
<organism evidence="2 3">
    <name type="scientific">Prevotella aff. ruminicola Tc2-24</name>
    <dbReference type="NCBI Taxonomy" id="81582"/>
    <lineage>
        <taxon>Bacteria</taxon>
        <taxon>Pseudomonadati</taxon>
        <taxon>Bacteroidota</taxon>
        <taxon>Bacteroidia</taxon>
        <taxon>Bacteroidales</taxon>
        <taxon>Prevotellaceae</taxon>
        <taxon>Prevotella</taxon>
    </lineage>
</organism>
<feature type="transmembrane region" description="Helical" evidence="1">
    <location>
        <begin position="121"/>
        <end position="144"/>
    </location>
</feature>
<accession>A0A1I0PXF6</accession>
<name>A0A1I0PXF6_9BACT</name>
<feature type="transmembrane region" description="Helical" evidence="1">
    <location>
        <begin position="364"/>
        <end position="383"/>
    </location>
</feature>
<proteinExistence type="predicted"/>
<evidence type="ECO:0000313" key="2">
    <source>
        <dbReference type="EMBL" id="SEW19126.1"/>
    </source>
</evidence>
<sequence length="514" mass="59764">MTISSSKSQWISILVIFAVLLGIRIYYIGQKKSMYVDEPLSISISNRNEYGFWSKNYELNHEYTAKELKDISLWDNASVKDALSDVYHMHQVNRDAPHSNFYYSLFRLWFTGVKTSNLNYIYWRGCLLNVVFFAISFFFMALLIRRFTDHWSLLSLGLLIAFINPASLSLTVFMRPYELQQTFVIILTYFVTCCIQAKQAGETIETKKTLAVGSVTLALTMLAAYINLILIGFYGLFIIIYCIRKKDYRLLGFFIMMFIAALIVAKLLYFDFGNLGYREQDATHNLQFSVFLANIIAMKNAILKLFFSNIFFGLFCLLTVIATICTAFVKKAKAHIYPILPAIAVINLIVFFVIMYLIPVDMKFLRYVAPIFPIFALSYISIGNRRIPKFVLPTIAALLLIFSLIQFNGKRSIVEHLDDSYIHLYRELQNTDSPIFLRGNTMWKFACVIPYLNDDSKIIFVSNFSEIPEKYTDKMPCIYIDQQGNDFGYYFEDKNLFIQRLNSIMYHDIYRITR</sequence>
<reference evidence="2 3" key="1">
    <citation type="submission" date="2016-10" db="EMBL/GenBank/DDBJ databases">
        <authorList>
            <person name="de Groot N.N."/>
        </authorList>
    </citation>
    <scope>NUCLEOTIDE SEQUENCE [LARGE SCALE GENOMIC DNA]</scope>
    <source>
        <strain evidence="2 3">TC2-24</strain>
    </source>
</reference>
<evidence type="ECO:0000256" key="1">
    <source>
        <dbReference type="SAM" id="Phobius"/>
    </source>
</evidence>
<feature type="transmembrane region" description="Helical" evidence="1">
    <location>
        <begin position="12"/>
        <end position="29"/>
    </location>
</feature>
<dbReference type="Proteomes" id="UP000199373">
    <property type="component" value="Unassembled WGS sequence"/>
</dbReference>
<feature type="transmembrane region" description="Helical" evidence="1">
    <location>
        <begin position="336"/>
        <end position="358"/>
    </location>
</feature>
<evidence type="ECO:0008006" key="4">
    <source>
        <dbReference type="Google" id="ProtNLM"/>
    </source>
</evidence>
<keyword evidence="3" id="KW-1185">Reference proteome</keyword>
<feature type="transmembrane region" description="Helical" evidence="1">
    <location>
        <begin position="222"/>
        <end position="243"/>
    </location>
</feature>
<feature type="transmembrane region" description="Helical" evidence="1">
    <location>
        <begin position="250"/>
        <end position="269"/>
    </location>
</feature>
<protein>
    <recommendedName>
        <fullName evidence="4">Dolichyl-phosphate-mannose-protein mannosyltransferase</fullName>
    </recommendedName>
</protein>
<feature type="transmembrane region" description="Helical" evidence="1">
    <location>
        <begin position="390"/>
        <end position="407"/>
    </location>
</feature>
<gene>
    <name evidence="2" type="ORF">SAMN04487850_2024</name>
</gene>
<keyword evidence="1" id="KW-0812">Transmembrane</keyword>
<evidence type="ECO:0000313" key="3">
    <source>
        <dbReference type="Proteomes" id="UP000199373"/>
    </source>
</evidence>